<evidence type="ECO:0000313" key="12">
    <source>
        <dbReference type="EMBL" id="KXN67454.1"/>
    </source>
</evidence>
<keyword evidence="3 10" id="KW-0489">Methyltransferase</keyword>
<dbReference type="AlphaFoldDB" id="A0A137NXQ9"/>
<dbReference type="EMBL" id="KQ964635">
    <property type="protein sequence ID" value="KXN67454.1"/>
    <property type="molecule type" value="Genomic_DNA"/>
</dbReference>
<reference evidence="12 13" key="1">
    <citation type="journal article" date="2015" name="Genome Biol. Evol.">
        <title>Phylogenomic analyses indicate that early fungi evolved digesting cell walls of algal ancestors of land plants.</title>
        <authorList>
            <person name="Chang Y."/>
            <person name="Wang S."/>
            <person name="Sekimoto S."/>
            <person name="Aerts A.L."/>
            <person name="Choi C."/>
            <person name="Clum A."/>
            <person name="LaButti K.M."/>
            <person name="Lindquist E.A."/>
            <person name="Yee Ngan C."/>
            <person name="Ohm R.A."/>
            <person name="Salamov A.A."/>
            <person name="Grigoriev I.V."/>
            <person name="Spatafora J.W."/>
            <person name="Berbee M.L."/>
        </authorList>
    </citation>
    <scope>NUCLEOTIDE SEQUENCE [LARGE SCALE GENOMIC DNA]</scope>
    <source>
        <strain evidence="12 13">NRRL 28638</strain>
    </source>
</reference>
<evidence type="ECO:0000256" key="9">
    <source>
        <dbReference type="ARBA" id="ARBA00047783"/>
    </source>
</evidence>
<evidence type="ECO:0000256" key="3">
    <source>
        <dbReference type="ARBA" id="ARBA00022603"/>
    </source>
</evidence>
<dbReference type="SUPFAM" id="SSF53335">
    <property type="entry name" value="S-adenosyl-L-methionine-dependent methyltransferases"/>
    <property type="match status" value="1"/>
</dbReference>
<evidence type="ECO:0000256" key="5">
    <source>
        <dbReference type="ARBA" id="ARBA00022691"/>
    </source>
</evidence>
<comment type="similarity">
    <text evidence="10">Belongs to the TRM5 / TYW2 family.</text>
</comment>
<feature type="binding site" evidence="10">
    <location>
        <position position="333"/>
    </location>
    <ligand>
        <name>S-adenosyl-L-methionine</name>
        <dbReference type="ChEBI" id="CHEBI:59789"/>
    </ligand>
</feature>
<dbReference type="InterPro" id="IPR056744">
    <property type="entry name" value="TRM5/TYW2-like_N"/>
</dbReference>
<gene>
    <name evidence="10" type="primary">TRM5</name>
    <name evidence="12" type="ORF">CONCODRAFT_80139</name>
</gene>
<dbReference type="GO" id="GO:0002939">
    <property type="term" value="P:tRNA N1-guanine methylation"/>
    <property type="evidence" value="ECO:0007669"/>
    <property type="project" value="EnsemblFungi"/>
</dbReference>
<keyword evidence="8 10" id="KW-0539">Nucleus</keyword>
<feature type="domain" description="SAM-dependent methyltransferase TRM5/TYW2-type" evidence="11">
    <location>
        <begin position="140"/>
        <end position="419"/>
    </location>
</feature>
<dbReference type="Gene3D" id="3.30.300.110">
    <property type="entry name" value="Met-10+ protein-like domains"/>
    <property type="match status" value="1"/>
</dbReference>
<dbReference type="PANTHER" id="PTHR23245">
    <property type="entry name" value="TRNA METHYLTRANSFERASE"/>
    <property type="match status" value="1"/>
</dbReference>
<dbReference type="Pfam" id="PF25133">
    <property type="entry name" value="TYW2_N_2"/>
    <property type="match status" value="1"/>
</dbReference>
<dbReference type="Pfam" id="PF02475">
    <property type="entry name" value="TRM5-TYW2_MTfase"/>
    <property type="match status" value="1"/>
</dbReference>
<dbReference type="OrthoDB" id="408788at2759"/>
<evidence type="ECO:0000256" key="2">
    <source>
        <dbReference type="ARBA" id="ARBA00022490"/>
    </source>
</evidence>
<dbReference type="InterPro" id="IPR030382">
    <property type="entry name" value="MeTrfase_TRM5/TYW2"/>
</dbReference>
<keyword evidence="7 10" id="KW-0496">Mitochondrion</keyword>
<evidence type="ECO:0000256" key="1">
    <source>
        <dbReference type="ARBA" id="ARBA00009775"/>
    </source>
</evidence>
<feature type="binding site" evidence="10">
    <location>
        <begin position="267"/>
        <end position="268"/>
    </location>
    <ligand>
        <name>S-adenosyl-L-methionine</name>
        <dbReference type="ChEBI" id="CHEBI:59789"/>
    </ligand>
</feature>
<dbReference type="GO" id="GO:0005759">
    <property type="term" value="C:mitochondrial matrix"/>
    <property type="evidence" value="ECO:0007669"/>
    <property type="project" value="UniProtKB-SubCell"/>
</dbReference>
<dbReference type="GO" id="GO:0070901">
    <property type="term" value="P:mitochondrial tRNA methylation"/>
    <property type="evidence" value="ECO:0007669"/>
    <property type="project" value="EnsemblFungi"/>
</dbReference>
<evidence type="ECO:0000256" key="8">
    <source>
        <dbReference type="ARBA" id="ARBA00023242"/>
    </source>
</evidence>
<dbReference type="Gene3D" id="3.40.50.150">
    <property type="entry name" value="Vaccinia Virus protein VP39"/>
    <property type="match status" value="1"/>
</dbReference>
<comment type="subcellular location">
    <subcellularLocation>
        <location evidence="10">Mitochondrion matrix</location>
    </subcellularLocation>
    <subcellularLocation>
        <location evidence="10">Nucleus</location>
    </subcellularLocation>
    <subcellularLocation>
        <location evidence="10">Cytoplasm</location>
    </subcellularLocation>
    <text evidence="10">Predominantly in the mitochondria and in the nucleus.</text>
</comment>
<dbReference type="STRING" id="796925.A0A137NXQ9"/>
<dbReference type="PANTHER" id="PTHR23245:SF36">
    <property type="entry name" value="TRNA (GUANINE(37)-N1)-METHYLTRANSFERASE"/>
    <property type="match status" value="1"/>
</dbReference>
<comment type="function">
    <text evidence="10">Specifically methylates the N1 position of guanosine-37 in various cytoplasmic and mitochondrial tRNAs. Methylation is not dependent on the nature of the nucleoside 5' of the target nucleoside. This is the first step in the biosynthesis of wybutosine (yW), a modified base adjacent to the anticodon of tRNAs and required for accurate decoding.</text>
</comment>
<dbReference type="InterPro" id="IPR056743">
    <property type="entry name" value="TRM5-TYW2-like_MTfase"/>
</dbReference>
<evidence type="ECO:0000256" key="4">
    <source>
        <dbReference type="ARBA" id="ARBA00022679"/>
    </source>
</evidence>
<comment type="catalytic activity">
    <reaction evidence="9 10">
        <text>guanosine(37) in tRNA + S-adenosyl-L-methionine = N(1)-methylguanosine(37) in tRNA + S-adenosyl-L-homocysteine + H(+)</text>
        <dbReference type="Rhea" id="RHEA:36899"/>
        <dbReference type="Rhea" id="RHEA-COMP:10145"/>
        <dbReference type="Rhea" id="RHEA-COMP:10147"/>
        <dbReference type="ChEBI" id="CHEBI:15378"/>
        <dbReference type="ChEBI" id="CHEBI:57856"/>
        <dbReference type="ChEBI" id="CHEBI:59789"/>
        <dbReference type="ChEBI" id="CHEBI:73542"/>
        <dbReference type="ChEBI" id="CHEBI:74269"/>
        <dbReference type="EC" id="2.1.1.228"/>
    </reaction>
</comment>
<dbReference type="InterPro" id="IPR025792">
    <property type="entry name" value="tRNA_Gua_MeTrfase_euk"/>
</dbReference>
<keyword evidence="4 10" id="KW-0808">Transferase</keyword>
<sequence length="450" mass="50750">MTKSTKETIVNPPLLPPMNHGMRELNRALFKAKVPTFGIKMPLKSIGQYLKKIDVDLLNQPKLRNLTEYDANHKLLLLKAASYKDGELDKSILSEATLELVNQPDTEIFKHEIDLTYDYWPTEAVLKSVFPPEIQVPTSFSTIGHIAHFNLKPEHDDYKKILGQVILDKNPNIKTVVNKLDTIDNTFRNFKMELLAGEDNMIAEVRENTCRFKLDFSKVYWNSRLHAEHERLIDSFGSEALICDGFAGIGPFAIPAAKKGCTVYANDLNPESVKWLKENIKLNKLNKKVETIFASQGSAADFFPEVFTKLIDNQLKEPSTEGSVKVFDHVVMNLPATAIEFLGSFKGCITNETLPESISNKCTIHCHSFSKVENALEDLVDRASHYLGFALDASECSAHWVRSVAPNKDMYCLSFVIPNEYLCKTTCDTVIDSRPVSKKIKLDTDEDKAE</sequence>
<organism evidence="12 13">
    <name type="scientific">Conidiobolus coronatus (strain ATCC 28846 / CBS 209.66 / NRRL 28638)</name>
    <name type="common">Delacroixia coronata</name>
    <dbReference type="NCBI Taxonomy" id="796925"/>
    <lineage>
        <taxon>Eukaryota</taxon>
        <taxon>Fungi</taxon>
        <taxon>Fungi incertae sedis</taxon>
        <taxon>Zoopagomycota</taxon>
        <taxon>Entomophthoromycotina</taxon>
        <taxon>Entomophthoromycetes</taxon>
        <taxon>Entomophthorales</taxon>
        <taxon>Ancylistaceae</taxon>
        <taxon>Conidiobolus</taxon>
    </lineage>
</organism>
<evidence type="ECO:0000313" key="13">
    <source>
        <dbReference type="Proteomes" id="UP000070444"/>
    </source>
</evidence>
<comment type="subunit">
    <text evidence="10">Monomer.</text>
</comment>
<dbReference type="GO" id="GO:0005634">
    <property type="term" value="C:nucleus"/>
    <property type="evidence" value="ECO:0007669"/>
    <property type="project" value="UniProtKB-SubCell"/>
</dbReference>
<evidence type="ECO:0000256" key="7">
    <source>
        <dbReference type="ARBA" id="ARBA00023128"/>
    </source>
</evidence>
<dbReference type="FunFam" id="3.30.300.110:FF:000001">
    <property type="entry name" value="tRNA (guanine(37)-N1)-methyltransferase"/>
    <property type="match status" value="1"/>
</dbReference>
<keyword evidence="2 10" id="KW-0963">Cytoplasm</keyword>
<keyword evidence="13" id="KW-1185">Reference proteome</keyword>
<evidence type="ECO:0000256" key="6">
    <source>
        <dbReference type="ARBA" id="ARBA00022694"/>
    </source>
</evidence>
<comment type="similarity">
    <text evidence="1">Belongs to the class I-like SAM-binding methyltransferase superfamily. TRM5/TYW2 family.</text>
</comment>
<comment type="caution">
    <text evidence="10">Lacks conserved residue(s) required for the propagation of feature annotation.</text>
</comment>
<evidence type="ECO:0000259" key="11">
    <source>
        <dbReference type="PROSITE" id="PS51684"/>
    </source>
</evidence>
<dbReference type="HAMAP" id="MF_03152">
    <property type="entry name" value="TRM5"/>
    <property type="match status" value="1"/>
</dbReference>
<dbReference type="OMA" id="VGSHSQF"/>
<dbReference type="PROSITE" id="PS51684">
    <property type="entry name" value="SAM_MT_TRM5_TYW2"/>
    <property type="match status" value="1"/>
</dbReference>
<proteinExistence type="inferred from homology"/>
<name>A0A137NXQ9_CONC2</name>
<evidence type="ECO:0000256" key="10">
    <source>
        <dbReference type="HAMAP-Rule" id="MF_03152"/>
    </source>
</evidence>
<protein>
    <recommendedName>
        <fullName evidence="10">tRNA (guanine(37)-N1)-methyltransferase</fullName>
        <ecNumber evidence="10">2.1.1.228</ecNumber>
    </recommendedName>
    <alternativeName>
        <fullName evidence="10">M1G-methyltransferase</fullName>
    </alternativeName>
    <alternativeName>
        <fullName evidence="10">tRNA [GM37] methyltransferase</fullName>
    </alternativeName>
    <alternativeName>
        <fullName evidence="10">tRNA methyltransferase 5</fullName>
    </alternativeName>
</protein>
<feature type="binding site" evidence="10">
    <location>
        <position position="229"/>
    </location>
    <ligand>
        <name>S-adenosyl-L-methionine</name>
        <dbReference type="ChEBI" id="CHEBI:59789"/>
    </ligand>
</feature>
<keyword evidence="5 10" id="KW-0949">S-adenosyl-L-methionine</keyword>
<dbReference type="Proteomes" id="UP000070444">
    <property type="component" value="Unassembled WGS sequence"/>
</dbReference>
<dbReference type="CDD" id="cd02440">
    <property type="entry name" value="AdoMet_MTases"/>
    <property type="match status" value="1"/>
</dbReference>
<dbReference type="EC" id="2.1.1.228" evidence="10"/>
<dbReference type="InterPro" id="IPR029063">
    <property type="entry name" value="SAM-dependent_MTases_sf"/>
</dbReference>
<dbReference type="GO" id="GO:0052906">
    <property type="term" value="F:tRNA (guanine(37)-N1)-methyltransferase activity"/>
    <property type="evidence" value="ECO:0007669"/>
    <property type="project" value="UniProtKB-UniRule"/>
</dbReference>
<accession>A0A137NXQ9</accession>
<keyword evidence="6 10" id="KW-0819">tRNA processing</keyword>